<sequence>MADHSLYSRHGVSVRADYSRREFLRKTALAGAALAVGAAGGRAASGGSELPTRVLGRTGAKVTILGLGTAPVGEARGDLGEAVKIFSEVIDRGVNFVDAARIYGIAEEALGQVLATRRDKVFLVTKCWTDSAPQAEKMFEESLRTLKTDHVDLVHIHNIGNKNFDKVLAKDGILEYLLKQKEAGKTRFIGVSGHERPPQFVKILQTDQIDVVMGVMNYADRNIYDFESKVLPECRKRNVGVVAMKVYAGIKGGFPNHRKAWVGCNTPPELMPKALAYALDLDGVHVANIGPFTMAQAIQNVELARRYKPLTAAERQELLAFGNELAPTLGPRYGPVA</sequence>
<dbReference type="EMBL" id="JASCXX010000011">
    <property type="protein sequence ID" value="MDI6449504.1"/>
    <property type="molecule type" value="Genomic_DNA"/>
</dbReference>
<name>A0AAW6TZ27_9BACT</name>
<feature type="domain" description="NADP-dependent oxidoreductase" evidence="1">
    <location>
        <begin position="65"/>
        <end position="248"/>
    </location>
</feature>
<gene>
    <name evidence="2" type="ORF">QJ522_10665</name>
</gene>
<dbReference type="PANTHER" id="PTHR43312:SF1">
    <property type="entry name" value="NADP-DEPENDENT OXIDOREDUCTASE DOMAIN-CONTAINING PROTEIN"/>
    <property type="match status" value="1"/>
</dbReference>
<dbReference type="SUPFAM" id="SSF51430">
    <property type="entry name" value="NAD(P)-linked oxidoreductase"/>
    <property type="match status" value="1"/>
</dbReference>
<comment type="caution">
    <text evidence="2">The sequence shown here is derived from an EMBL/GenBank/DDBJ whole genome shotgun (WGS) entry which is preliminary data.</text>
</comment>
<dbReference type="CDD" id="cd19100">
    <property type="entry name" value="AKR_unchar"/>
    <property type="match status" value="1"/>
</dbReference>
<dbReference type="InterPro" id="IPR006311">
    <property type="entry name" value="TAT_signal"/>
</dbReference>
<protein>
    <submittedName>
        <fullName evidence="2">Aldo/keto reductase</fullName>
        <ecNumber evidence="2">1.1.1.-</ecNumber>
    </submittedName>
</protein>
<dbReference type="InterPro" id="IPR023210">
    <property type="entry name" value="NADP_OxRdtase_dom"/>
</dbReference>
<evidence type="ECO:0000313" key="3">
    <source>
        <dbReference type="Proteomes" id="UP001431776"/>
    </source>
</evidence>
<proteinExistence type="predicted"/>
<evidence type="ECO:0000313" key="2">
    <source>
        <dbReference type="EMBL" id="MDI6449504.1"/>
    </source>
</evidence>
<dbReference type="GO" id="GO:0016491">
    <property type="term" value="F:oxidoreductase activity"/>
    <property type="evidence" value="ECO:0007669"/>
    <property type="project" value="UniProtKB-KW"/>
</dbReference>
<organism evidence="2 3">
    <name type="scientific">Anaerobaca lacustris</name>
    <dbReference type="NCBI Taxonomy" id="3044600"/>
    <lineage>
        <taxon>Bacteria</taxon>
        <taxon>Pseudomonadati</taxon>
        <taxon>Planctomycetota</taxon>
        <taxon>Phycisphaerae</taxon>
        <taxon>Sedimentisphaerales</taxon>
        <taxon>Anaerobacaceae</taxon>
        <taxon>Anaerobaca</taxon>
    </lineage>
</organism>
<dbReference type="RefSeq" id="WP_349244913.1">
    <property type="nucleotide sequence ID" value="NZ_JASCXX010000011.1"/>
</dbReference>
<dbReference type="Gene3D" id="3.20.20.100">
    <property type="entry name" value="NADP-dependent oxidoreductase domain"/>
    <property type="match status" value="1"/>
</dbReference>
<dbReference type="Pfam" id="PF00248">
    <property type="entry name" value="Aldo_ket_red"/>
    <property type="match status" value="1"/>
</dbReference>
<dbReference type="InterPro" id="IPR053135">
    <property type="entry name" value="AKR2_Oxidoreductase"/>
</dbReference>
<accession>A0AAW6TZ27</accession>
<keyword evidence="3" id="KW-1185">Reference proteome</keyword>
<dbReference type="EC" id="1.1.1.-" evidence="2"/>
<dbReference type="InterPro" id="IPR036812">
    <property type="entry name" value="NAD(P)_OxRdtase_dom_sf"/>
</dbReference>
<reference evidence="2" key="1">
    <citation type="submission" date="2023-05" db="EMBL/GenBank/DDBJ databases">
        <title>Anaerotaeda fermentans gen. nov., sp. nov., a novel anaerobic planctomycete of the new family within the order Sedimentisphaerales isolated from Taman Peninsula, Russia.</title>
        <authorList>
            <person name="Khomyakova M.A."/>
            <person name="Merkel A.Y."/>
            <person name="Slobodkin A.I."/>
        </authorList>
    </citation>
    <scope>NUCLEOTIDE SEQUENCE</scope>
    <source>
        <strain evidence="2">M17dextr</strain>
    </source>
</reference>
<dbReference type="PRINTS" id="PR00069">
    <property type="entry name" value="ALDKETRDTASE"/>
</dbReference>
<dbReference type="PANTHER" id="PTHR43312">
    <property type="entry name" value="D-THREO-ALDOSE 1-DEHYDROGENASE"/>
    <property type="match status" value="1"/>
</dbReference>
<dbReference type="PROSITE" id="PS51318">
    <property type="entry name" value="TAT"/>
    <property type="match status" value="1"/>
</dbReference>
<evidence type="ECO:0000259" key="1">
    <source>
        <dbReference type="Pfam" id="PF00248"/>
    </source>
</evidence>
<keyword evidence="2" id="KW-0560">Oxidoreductase</keyword>
<dbReference type="AlphaFoldDB" id="A0AAW6TZ27"/>
<dbReference type="InterPro" id="IPR020471">
    <property type="entry name" value="AKR"/>
</dbReference>
<dbReference type="Proteomes" id="UP001431776">
    <property type="component" value="Unassembled WGS sequence"/>
</dbReference>